<reference evidence="20 21" key="1">
    <citation type="journal article" date="2023" name="Elife">
        <title>Identification of key yeast species and microbe-microbe interactions impacting larval growth of Drosophila in the wild.</title>
        <authorList>
            <person name="Mure A."/>
            <person name="Sugiura Y."/>
            <person name="Maeda R."/>
            <person name="Honda K."/>
            <person name="Sakurai N."/>
            <person name="Takahashi Y."/>
            <person name="Watada M."/>
            <person name="Katoh T."/>
            <person name="Gotoh A."/>
            <person name="Gotoh Y."/>
            <person name="Taniguchi I."/>
            <person name="Nakamura K."/>
            <person name="Hayashi T."/>
            <person name="Katayama T."/>
            <person name="Uemura T."/>
            <person name="Hattori Y."/>
        </authorList>
    </citation>
    <scope>NUCLEOTIDE SEQUENCE [LARGE SCALE GENOMIC DNA]</scope>
    <source>
        <strain evidence="20 21">PK-24</strain>
    </source>
</reference>
<sequence length="1151" mass="126912">MTITTTIQVSGMTCSSCTNSITNCINKLNDVDSVSVSLLTEEAIIKHNPQITSDYLLEKIDDLGFDGSLISSTDDSSYNCNLTNEKNEKLSNNLSKFKTIFQISGMTCSSCTNSITNELLKLEGISSVDVSLITEEATIIHNNSISTDDILRTIDDLGFDGNLISSLELHDNNIINDISYKAEITIGGMTCSACVNSITNALKELNGVEEVNVSLLTERATVLFNKQITVEEILETVDDVGFDASLIKVDEVTSAVVSTANTTTDINDIDLKIHGSLQPTWSISIENVIIPLPGIISCTVSIASEIVHIKYDSNIIGVRIIIEKINELNYDAILVNKLDTSSQVDLLSKIKEIRYWKNNVFSLLKFGFPLMFIAHILPILRKYFKWNLNSFKIYRGIYIDIMIQLILSTYIQFSLGKKYYINTYKSLKHKAGSMDVLICFSTTIIYFYSLISVFHGLIADTYPNVLFDTSTMLFLFVGIGKWVESKAKGNTSSALSKLLSLTPSSCIIVEDSNIFNNEKNSIYSLDSSTIQQREISIDLLQKGDIAIILPGSKIPADGVCIFGSSEIDESLLTGESLPVIKDVGSPLIAGSVNITSTIYMKVTTLGEKTQLQQIVKLVKDAQISTAPIQRISDSIASVFVILILTLSLITLIFWTMYVYCSPIDYVPKFFLKENEENSTLEIQYFKILQIAISVIVVACPCALGLAAPTGVMVGTGVGATNGILIKGGEILENANKIDTIIFDKTGTLTKGVMELTNHKFLSKNDNRMIWSLVHAIESNSEHPISKALVKGSLNELGNNELIPFEFSYVNTHAGLGISTNCINLETNEKLDVKLGNSKFLKSFEVINMNELDESINENTKSLKISSICYILINNRFIGFIELSDTLKDDSKKTIETFIQSGYSVGMVTGDSIQTSKYVAGLLGIPLNNVLAESSPEMKLEYIKGLQNKGLKVAFIGDGINDAPALVQSDIGMAISSGTDIAMSAADIVLLSSTMESNNDSHIGLLGSFAALDISRSTFHTIRLNFMLAIIYNLIMLPIAMGILIIPFNRTLNPMFASAAMACSSTSVVVNSLRLKRWNINDLKKNNEKLLKFNFDEVNLGWNDGNADLRNEINEFNLDSFIVNNKTKKGFLTRFWRIFNRQSAYSRLNDEE</sequence>
<keyword evidence="14" id="KW-0186">Copper</keyword>
<comment type="similarity">
    <text evidence="2 18">Belongs to the cation transport ATPase (P-type) (TC 3.A.3) family. Type IB subfamily.</text>
</comment>
<dbReference type="GO" id="GO:0005507">
    <property type="term" value="F:copper ion binding"/>
    <property type="evidence" value="ECO:0007669"/>
    <property type="project" value="InterPro"/>
</dbReference>
<dbReference type="Gene3D" id="3.40.50.1000">
    <property type="entry name" value="HAD superfamily/HAD-like"/>
    <property type="match status" value="1"/>
</dbReference>
<dbReference type="GO" id="GO:0043682">
    <property type="term" value="F:P-type divalent copper transporter activity"/>
    <property type="evidence" value="ECO:0007669"/>
    <property type="project" value="TreeGrafter"/>
</dbReference>
<evidence type="ECO:0000256" key="15">
    <source>
        <dbReference type="ARBA" id="ARBA00023065"/>
    </source>
</evidence>
<keyword evidence="15" id="KW-0406">Ion transport</keyword>
<dbReference type="GO" id="GO:0016020">
    <property type="term" value="C:membrane"/>
    <property type="evidence" value="ECO:0007669"/>
    <property type="project" value="UniProtKB-SubCell"/>
</dbReference>
<comment type="caution">
    <text evidence="20">The sequence shown here is derived from an EMBL/GenBank/DDBJ whole genome shotgun (WGS) entry which is preliminary data.</text>
</comment>
<dbReference type="SFLD" id="SFLDS00003">
    <property type="entry name" value="Haloacid_Dehalogenase"/>
    <property type="match status" value="1"/>
</dbReference>
<dbReference type="FunFam" id="3.30.70.100:FF:000043">
    <property type="entry name" value="Copper-transporting ATPase 2"/>
    <property type="match status" value="1"/>
</dbReference>
<feature type="transmembrane region" description="Helical" evidence="18">
    <location>
        <begin position="1025"/>
        <end position="1047"/>
    </location>
</feature>
<keyword evidence="6 18" id="KW-0479">Metal-binding</keyword>
<feature type="domain" description="HMA" evidence="19">
    <location>
        <begin position="3"/>
        <end position="68"/>
    </location>
</feature>
<evidence type="ECO:0000259" key="19">
    <source>
        <dbReference type="PROSITE" id="PS50846"/>
    </source>
</evidence>
<evidence type="ECO:0000313" key="21">
    <source>
        <dbReference type="Proteomes" id="UP001378960"/>
    </source>
</evidence>
<keyword evidence="10 18" id="KW-0067">ATP-binding</keyword>
<evidence type="ECO:0000256" key="18">
    <source>
        <dbReference type="RuleBase" id="RU362081"/>
    </source>
</evidence>
<evidence type="ECO:0000256" key="4">
    <source>
        <dbReference type="ARBA" id="ARBA00022448"/>
    </source>
</evidence>
<feature type="transmembrane region" description="Helical" evidence="18">
    <location>
        <begin position="1053"/>
        <end position="1074"/>
    </location>
</feature>
<evidence type="ECO:0000256" key="10">
    <source>
        <dbReference type="ARBA" id="ARBA00022840"/>
    </source>
</evidence>
<keyword evidence="4" id="KW-0813">Transport</keyword>
<dbReference type="PANTHER" id="PTHR43520">
    <property type="entry name" value="ATP7, ISOFORM B"/>
    <property type="match status" value="1"/>
</dbReference>
<dbReference type="PROSITE" id="PS01047">
    <property type="entry name" value="HMA_1"/>
    <property type="match status" value="3"/>
</dbReference>
<organism evidence="20 21">
    <name type="scientific">Pichia kluyveri</name>
    <name type="common">Yeast</name>
    <dbReference type="NCBI Taxonomy" id="36015"/>
    <lineage>
        <taxon>Eukaryota</taxon>
        <taxon>Fungi</taxon>
        <taxon>Dikarya</taxon>
        <taxon>Ascomycota</taxon>
        <taxon>Saccharomycotina</taxon>
        <taxon>Pichiomycetes</taxon>
        <taxon>Pichiales</taxon>
        <taxon>Pichiaceae</taxon>
        <taxon>Pichia</taxon>
    </lineage>
</organism>
<dbReference type="InterPro" id="IPR027256">
    <property type="entry name" value="P-typ_ATPase_IB"/>
</dbReference>
<dbReference type="EMBL" id="BTGB01000004">
    <property type="protein sequence ID" value="GMM46803.1"/>
    <property type="molecule type" value="Genomic_DNA"/>
</dbReference>
<dbReference type="InterPro" id="IPR036163">
    <property type="entry name" value="HMA_dom_sf"/>
</dbReference>
<dbReference type="InterPro" id="IPR023298">
    <property type="entry name" value="ATPase_P-typ_TM_dom_sf"/>
</dbReference>
<dbReference type="FunFam" id="3.30.70.100:FF:000001">
    <property type="entry name" value="ATPase copper transporting beta"/>
    <property type="match status" value="2"/>
</dbReference>
<evidence type="ECO:0000256" key="9">
    <source>
        <dbReference type="ARBA" id="ARBA00022796"/>
    </source>
</evidence>
<accession>A0AAV5R5X3</accession>
<evidence type="ECO:0000256" key="13">
    <source>
        <dbReference type="ARBA" id="ARBA00022989"/>
    </source>
</evidence>
<dbReference type="GO" id="GO:0016887">
    <property type="term" value="F:ATP hydrolysis activity"/>
    <property type="evidence" value="ECO:0007669"/>
    <property type="project" value="InterPro"/>
</dbReference>
<dbReference type="SFLD" id="SFLDF00027">
    <property type="entry name" value="p-type_atpase"/>
    <property type="match status" value="1"/>
</dbReference>
<proteinExistence type="inferred from homology"/>
<keyword evidence="13 18" id="KW-1133">Transmembrane helix</keyword>
<feature type="transmembrane region" description="Helical" evidence="18">
    <location>
        <begin position="465"/>
        <end position="483"/>
    </location>
</feature>
<dbReference type="Gene3D" id="3.40.1110.10">
    <property type="entry name" value="Calcium-transporting ATPase, cytoplasmic domain N"/>
    <property type="match status" value="1"/>
</dbReference>
<keyword evidence="12" id="KW-1278">Translocase</keyword>
<dbReference type="SUPFAM" id="SSF81653">
    <property type="entry name" value="Calcium ATPase, transduction domain A"/>
    <property type="match status" value="1"/>
</dbReference>
<feature type="domain" description="HMA" evidence="19">
    <location>
        <begin position="180"/>
        <end position="245"/>
    </location>
</feature>
<comment type="subcellular location">
    <subcellularLocation>
        <location evidence="1">Endomembrane system</location>
        <topology evidence="1">Multi-pass membrane protein</topology>
    </subcellularLocation>
    <subcellularLocation>
        <location evidence="18">Membrane</location>
    </subcellularLocation>
</comment>
<dbReference type="InterPro" id="IPR023299">
    <property type="entry name" value="ATPase_P-typ_cyto_dom_N"/>
</dbReference>
<feature type="transmembrane region" description="Helical" evidence="18">
    <location>
        <begin position="687"/>
        <end position="707"/>
    </location>
</feature>
<dbReference type="InterPro" id="IPR018303">
    <property type="entry name" value="ATPase_P-typ_P_site"/>
</dbReference>
<dbReference type="PRINTS" id="PR00119">
    <property type="entry name" value="CATATPASE"/>
</dbReference>
<dbReference type="NCBIfam" id="TIGR01494">
    <property type="entry name" value="ATPase_P-type"/>
    <property type="match status" value="1"/>
</dbReference>
<dbReference type="PROSITE" id="PS50846">
    <property type="entry name" value="HMA_2"/>
    <property type="match status" value="4"/>
</dbReference>
<dbReference type="Pfam" id="PF00403">
    <property type="entry name" value="HMA"/>
    <property type="match status" value="3"/>
</dbReference>
<dbReference type="InterPro" id="IPR017969">
    <property type="entry name" value="Heavy-metal-associated_CS"/>
</dbReference>
<dbReference type="InterPro" id="IPR006122">
    <property type="entry name" value="HMA_Cu_ion-bd"/>
</dbReference>
<dbReference type="Proteomes" id="UP001378960">
    <property type="component" value="Unassembled WGS sequence"/>
</dbReference>
<dbReference type="AlphaFoldDB" id="A0AAV5R5X3"/>
<evidence type="ECO:0000256" key="17">
    <source>
        <dbReference type="ARBA" id="ARBA00080126"/>
    </source>
</evidence>
<dbReference type="SUPFAM" id="SSF56784">
    <property type="entry name" value="HAD-like"/>
    <property type="match status" value="1"/>
</dbReference>
<dbReference type="GO" id="GO:0012505">
    <property type="term" value="C:endomembrane system"/>
    <property type="evidence" value="ECO:0007669"/>
    <property type="project" value="UniProtKB-SubCell"/>
</dbReference>
<dbReference type="InterPro" id="IPR001757">
    <property type="entry name" value="P_typ_ATPase"/>
</dbReference>
<dbReference type="PRINTS" id="PR00942">
    <property type="entry name" value="CUATPASEI"/>
</dbReference>
<keyword evidence="7" id="KW-0677">Repeat</keyword>
<dbReference type="NCBIfam" id="TIGR00003">
    <property type="entry name" value="copper ion binding protein"/>
    <property type="match status" value="2"/>
</dbReference>
<evidence type="ECO:0000256" key="5">
    <source>
        <dbReference type="ARBA" id="ARBA00022692"/>
    </source>
</evidence>
<evidence type="ECO:0000256" key="3">
    <source>
        <dbReference type="ARBA" id="ARBA00012517"/>
    </source>
</evidence>
<protein>
    <recommendedName>
        <fullName evidence="3">P-type Cu(+) transporter</fullName>
        <ecNumber evidence="3">7.2.2.8</ecNumber>
    </recommendedName>
    <alternativeName>
        <fullName evidence="17">Cu(2+)-ATPase</fullName>
    </alternativeName>
</protein>
<evidence type="ECO:0000256" key="8">
    <source>
        <dbReference type="ARBA" id="ARBA00022741"/>
    </source>
</evidence>
<keyword evidence="8 18" id="KW-0547">Nucleotide-binding</keyword>
<name>A0AAV5R5X3_PICKL</name>
<evidence type="ECO:0000256" key="6">
    <source>
        <dbReference type="ARBA" id="ARBA00022723"/>
    </source>
</evidence>
<evidence type="ECO:0000256" key="2">
    <source>
        <dbReference type="ARBA" id="ARBA00006024"/>
    </source>
</evidence>
<evidence type="ECO:0000256" key="1">
    <source>
        <dbReference type="ARBA" id="ARBA00004127"/>
    </source>
</evidence>
<dbReference type="Gene3D" id="3.30.70.100">
    <property type="match status" value="4"/>
</dbReference>
<evidence type="ECO:0000256" key="16">
    <source>
        <dbReference type="ARBA" id="ARBA00023136"/>
    </source>
</evidence>
<dbReference type="CDD" id="cd02094">
    <property type="entry name" value="P-type_ATPase_Cu-like"/>
    <property type="match status" value="1"/>
</dbReference>
<gene>
    <name evidence="20" type="ORF">DAPK24_033780</name>
</gene>
<keyword evidence="16 18" id="KW-0472">Membrane</keyword>
<keyword evidence="9" id="KW-0187">Copper transport</keyword>
<dbReference type="InterPro" id="IPR036412">
    <property type="entry name" value="HAD-like_sf"/>
</dbReference>
<dbReference type="SUPFAM" id="SSF81665">
    <property type="entry name" value="Calcium ATPase, transmembrane domain M"/>
    <property type="match status" value="1"/>
</dbReference>
<dbReference type="Pfam" id="PF00702">
    <property type="entry name" value="Hydrolase"/>
    <property type="match status" value="1"/>
</dbReference>
<dbReference type="InterPro" id="IPR008250">
    <property type="entry name" value="ATPase_P-typ_transduc_dom_A_sf"/>
</dbReference>
<feature type="transmembrane region" description="Helical" evidence="18">
    <location>
        <begin position="638"/>
        <end position="659"/>
    </location>
</feature>
<dbReference type="InterPro" id="IPR023214">
    <property type="entry name" value="HAD_sf"/>
</dbReference>
<dbReference type="SFLD" id="SFLDG00002">
    <property type="entry name" value="C1.7:_P-type_atpase_like"/>
    <property type="match status" value="1"/>
</dbReference>
<keyword evidence="11" id="KW-0460">Magnesium</keyword>
<evidence type="ECO:0000313" key="20">
    <source>
        <dbReference type="EMBL" id="GMM46803.1"/>
    </source>
</evidence>
<dbReference type="PROSITE" id="PS00154">
    <property type="entry name" value="ATPASE_E1_E2"/>
    <property type="match status" value="1"/>
</dbReference>
<dbReference type="InterPro" id="IPR006121">
    <property type="entry name" value="HMA_dom"/>
</dbReference>
<dbReference type="InterPro" id="IPR059000">
    <property type="entry name" value="ATPase_P-type_domA"/>
</dbReference>
<dbReference type="EC" id="7.2.2.8" evidence="3"/>
<dbReference type="GO" id="GO:0005524">
    <property type="term" value="F:ATP binding"/>
    <property type="evidence" value="ECO:0007669"/>
    <property type="project" value="UniProtKB-UniRule"/>
</dbReference>
<keyword evidence="21" id="KW-1185">Reference proteome</keyword>
<dbReference type="FunFam" id="2.70.150.10:FF:000002">
    <property type="entry name" value="Copper-transporting ATPase 1, putative"/>
    <property type="match status" value="1"/>
</dbReference>
<evidence type="ECO:0000256" key="7">
    <source>
        <dbReference type="ARBA" id="ARBA00022737"/>
    </source>
</evidence>
<dbReference type="NCBIfam" id="TIGR01525">
    <property type="entry name" value="ATPase-IB_hvy"/>
    <property type="match status" value="1"/>
</dbReference>
<evidence type="ECO:0000256" key="12">
    <source>
        <dbReference type="ARBA" id="ARBA00022967"/>
    </source>
</evidence>
<dbReference type="GO" id="GO:0055070">
    <property type="term" value="P:copper ion homeostasis"/>
    <property type="evidence" value="ECO:0007669"/>
    <property type="project" value="TreeGrafter"/>
</dbReference>
<dbReference type="GO" id="GO:0030003">
    <property type="term" value="P:intracellular monoatomic cation homeostasis"/>
    <property type="evidence" value="ECO:0007669"/>
    <property type="project" value="UniProtKB-ARBA"/>
</dbReference>
<dbReference type="SUPFAM" id="SSF55008">
    <property type="entry name" value="HMA, heavy metal-associated domain"/>
    <property type="match status" value="4"/>
</dbReference>
<feature type="transmembrane region" description="Helical" evidence="18">
    <location>
        <begin position="436"/>
        <end position="459"/>
    </location>
</feature>
<dbReference type="Pfam" id="PF00122">
    <property type="entry name" value="E1-E2_ATPase"/>
    <property type="match status" value="1"/>
</dbReference>
<evidence type="ECO:0000256" key="14">
    <source>
        <dbReference type="ARBA" id="ARBA00023008"/>
    </source>
</evidence>
<feature type="domain" description="HMA" evidence="19">
    <location>
        <begin position="97"/>
        <end position="162"/>
    </location>
</feature>
<feature type="transmembrane region" description="Helical" evidence="18">
    <location>
        <begin position="359"/>
        <end position="377"/>
    </location>
</feature>
<evidence type="ECO:0000256" key="11">
    <source>
        <dbReference type="ARBA" id="ARBA00022842"/>
    </source>
</evidence>
<feature type="transmembrane region" description="Helical" evidence="18">
    <location>
        <begin position="397"/>
        <end position="415"/>
    </location>
</feature>
<dbReference type="GO" id="GO:0140581">
    <property type="term" value="F:P-type monovalent copper transporter activity"/>
    <property type="evidence" value="ECO:0007669"/>
    <property type="project" value="UniProtKB-EC"/>
</dbReference>
<feature type="domain" description="HMA" evidence="19">
    <location>
        <begin position="260"/>
        <end position="333"/>
    </location>
</feature>
<dbReference type="InterPro" id="IPR044492">
    <property type="entry name" value="P_typ_ATPase_HD_dom"/>
</dbReference>
<dbReference type="PANTHER" id="PTHR43520:SF8">
    <property type="entry name" value="P-TYPE CU(+) TRANSPORTER"/>
    <property type="match status" value="1"/>
</dbReference>
<keyword evidence="5 18" id="KW-0812">Transmembrane</keyword>
<dbReference type="CDD" id="cd00371">
    <property type="entry name" value="HMA"/>
    <property type="match status" value="4"/>
</dbReference>
<dbReference type="Gene3D" id="2.70.150.10">
    <property type="entry name" value="Calcium-transporting ATPase, cytoplasmic transduction domain A"/>
    <property type="match status" value="1"/>
</dbReference>